<evidence type="ECO:0000256" key="2">
    <source>
        <dbReference type="ARBA" id="ARBA00022475"/>
    </source>
</evidence>
<feature type="transmembrane region" description="Helical" evidence="6">
    <location>
        <begin position="358"/>
        <end position="385"/>
    </location>
</feature>
<keyword evidence="5 6" id="KW-0472">Membrane</keyword>
<accession>B3PDY6</accession>
<protein>
    <submittedName>
        <fullName evidence="8">Putative membrane protein</fullName>
    </submittedName>
</protein>
<feature type="transmembrane region" description="Helical" evidence="6">
    <location>
        <begin position="277"/>
        <end position="300"/>
    </location>
</feature>
<feature type="domain" description="ABC-2 type transporter transmembrane" evidence="7">
    <location>
        <begin position="36"/>
        <end position="381"/>
    </location>
</feature>
<dbReference type="InterPro" id="IPR051449">
    <property type="entry name" value="ABC-2_transporter_component"/>
</dbReference>
<dbReference type="OrthoDB" id="9808686at2"/>
<dbReference type="KEGG" id="cja:CJA_3189"/>
<keyword evidence="9" id="KW-1185">Reference proteome</keyword>
<dbReference type="HOGENOM" id="CLU_039483_10_2_6"/>
<evidence type="ECO:0000256" key="3">
    <source>
        <dbReference type="ARBA" id="ARBA00022692"/>
    </source>
</evidence>
<evidence type="ECO:0000256" key="1">
    <source>
        <dbReference type="ARBA" id="ARBA00004651"/>
    </source>
</evidence>
<feature type="transmembrane region" description="Helical" evidence="6">
    <location>
        <begin position="36"/>
        <end position="56"/>
    </location>
</feature>
<evidence type="ECO:0000313" key="9">
    <source>
        <dbReference type="Proteomes" id="UP000001036"/>
    </source>
</evidence>
<feature type="transmembrane region" description="Helical" evidence="6">
    <location>
        <begin position="245"/>
        <end position="265"/>
    </location>
</feature>
<evidence type="ECO:0000313" key="8">
    <source>
        <dbReference type="EMBL" id="ACE83577.1"/>
    </source>
</evidence>
<gene>
    <name evidence="8" type="ordered locus">CJA_3189</name>
</gene>
<dbReference type="eggNOG" id="COG1668">
    <property type="taxonomic scope" value="Bacteria"/>
</dbReference>
<evidence type="ECO:0000256" key="4">
    <source>
        <dbReference type="ARBA" id="ARBA00022989"/>
    </source>
</evidence>
<dbReference type="InterPro" id="IPR013525">
    <property type="entry name" value="ABC2_TM"/>
</dbReference>
<evidence type="ECO:0000256" key="5">
    <source>
        <dbReference type="ARBA" id="ARBA00023136"/>
    </source>
</evidence>
<dbReference type="AlphaFoldDB" id="B3PDY6"/>
<dbReference type="Proteomes" id="UP000001036">
    <property type="component" value="Chromosome"/>
</dbReference>
<dbReference type="STRING" id="498211.CJA_3189"/>
<feature type="transmembrane region" description="Helical" evidence="6">
    <location>
        <begin position="195"/>
        <end position="216"/>
    </location>
</feature>
<dbReference type="Pfam" id="PF12698">
    <property type="entry name" value="ABC2_membrane_3"/>
    <property type="match status" value="1"/>
</dbReference>
<dbReference type="Gene3D" id="3.40.1710.10">
    <property type="entry name" value="abc type-2 transporter like domain"/>
    <property type="match status" value="1"/>
</dbReference>
<keyword evidence="4 6" id="KW-1133">Transmembrane helix</keyword>
<organism evidence="8 9">
    <name type="scientific">Cellvibrio japonicus (strain Ueda107)</name>
    <name type="common">Pseudomonas fluorescens subsp. cellulosa</name>
    <dbReference type="NCBI Taxonomy" id="498211"/>
    <lineage>
        <taxon>Bacteria</taxon>
        <taxon>Pseudomonadati</taxon>
        <taxon>Pseudomonadota</taxon>
        <taxon>Gammaproteobacteria</taxon>
        <taxon>Cellvibrionales</taxon>
        <taxon>Cellvibrionaceae</taxon>
        <taxon>Cellvibrio</taxon>
    </lineage>
</organism>
<dbReference type="GO" id="GO:0005886">
    <property type="term" value="C:plasma membrane"/>
    <property type="evidence" value="ECO:0007669"/>
    <property type="project" value="UniProtKB-SubCell"/>
</dbReference>
<keyword evidence="2" id="KW-1003">Cell membrane</keyword>
<comment type="subcellular location">
    <subcellularLocation>
        <location evidence="1">Cell membrane</location>
        <topology evidence="1">Multi-pass membrane protein</topology>
    </subcellularLocation>
</comment>
<reference evidence="8 9" key="1">
    <citation type="journal article" date="2008" name="J. Bacteriol.">
        <title>Insights into plant cell wall degradation from the genome sequence of the soil bacterium Cellvibrio japonicus.</title>
        <authorList>
            <person name="Deboy R.T."/>
            <person name="Mongodin E.F."/>
            <person name="Fouts D.E."/>
            <person name="Tailford L.E."/>
            <person name="Khouri H."/>
            <person name="Emerson J.B."/>
            <person name="Mohamoud Y."/>
            <person name="Watkins K."/>
            <person name="Henrissat B."/>
            <person name="Gilbert H.J."/>
            <person name="Nelson K.E."/>
        </authorList>
    </citation>
    <scope>NUCLEOTIDE SEQUENCE [LARGE SCALE GENOMIC DNA]</scope>
    <source>
        <strain evidence="8 9">Ueda107</strain>
    </source>
</reference>
<dbReference type="GO" id="GO:0140359">
    <property type="term" value="F:ABC-type transporter activity"/>
    <property type="evidence" value="ECO:0007669"/>
    <property type="project" value="InterPro"/>
</dbReference>
<proteinExistence type="predicted"/>
<sequence>MATTLTRPTSGWRLSLVNSARREWQFLCNSPWDMALITWIPWLAMALLAAMFYSAVPRSLPVAIVDDSRGPVSRQLIRALEAAPALDVRARPLQLSDAWSLARAMQVDAVIHIPANADDQVQRGQQATVFAFYNAAFTTAGASAFRDIDAAVKSLSSRVVLEHTALQRGPGSVKPAPVSAQVSVLFNPARSFEQFLLGLLLPAILHLMLCVAVTSACCRELRDGTAGHWLEQAGGHLPGAILGKLLLYVPLFSLYGFAAVLWVGAIRGDGIPGSLPALLAGQVLMYAAYAAIGLLLSGVVRTMGTALSGVGLYAGTSLAFCGATFPIDGASLFARLWHYLLPFTSYVKLDAAERYLDAPASVTFTHLGALGLFILIPGAIGYHAYRQAVYDPSSWGKR</sequence>
<evidence type="ECO:0000256" key="6">
    <source>
        <dbReference type="SAM" id="Phobius"/>
    </source>
</evidence>
<dbReference type="EMBL" id="CP000934">
    <property type="protein sequence ID" value="ACE83577.1"/>
    <property type="molecule type" value="Genomic_DNA"/>
</dbReference>
<dbReference type="RefSeq" id="WP_012488766.1">
    <property type="nucleotide sequence ID" value="NC_010995.1"/>
</dbReference>
<feature type="transmembrane region" description="Helical" evidence="6">
    <location>
        <begin position="312"/>
        <end position="337"/>
    </location>
</feature>
<dbReference type="PANTHER" id="PTHR30294">
    <property type="entry name" value="MEMBRANE COMPONENT OF ABC TRANSPORTER YHHJ-RELATED"/>
    <property type="match status" value="1"/>
</dbReference>
<name>B3PDY6_CELJU</name>
<dbReference type="PANTHER" id="PTHR30294:SF47">
    <property type="entry name" value="INNER MEMBRANE TRANSPORT PERMEASE YHHJ"/>
    <property type="match status" value="1"/>
</dbReference>
<evidence type="ECO:0000259" key="7">
    <source>
        <dbReference type="Pfam" id="PF12698"/>
    </source>
</evidence>
<keyword evidence="3 6" id="KW-0812">Transmembrane</keyword>